<feature type="compositionally biased region" description="Polar residues" evidence="1">
    <location>
        <begin position="22"/>
        <end position="33"/>
    </location>
</feature>
<feature type="region of interest" description="Disordered" evidence="1">
    <location>
        <begin position="1"/>
        <end position="33"/>
    </location>
</feature>
<evidence type="ECO:0000313" key="3">
    <source>
        <dbReference type="Proteomes" id="UP000022910"/>
    </source>
</evidence>
<reference evidence="2 3" key="1">
    <citation type="submission" date="2014-02" db="EMBL/GenBank/DDBJ databases">
        <title>Single nucleus genome sequencing reveals high similarity among nuclei of an endomycorrhizal fungus.</title>
        <authorList>
            <person name="Lin K."/>
            <person name="Geurts R."/>
            <person name="Zhang Z."/>
            <person name="Limpens E."/>
            <person name="Saunders D.G."/>
            <person name="Mu D."/>
            <person name="Pang E."/>
            <person name="Cao H."/>
            <person name="Cha H."/>
            <person name="Lin T."/>
            <person name="Zhou Q."/>
            <person name="Shang Y."/>
            <person name="Li Y."/>
            <person name="Ivanov S."/>
            <person name="Sharma T."/>
            <person name="Velzen R.V."/>
            <person name="Ruijter N.D."/>
            <person name="Aanen D.K."/>
            <person name="Win J."/>
            <person name="Kamoun S."/>
            <person name="Bisseling T."/>
            <person name="Huang S."/>
        </authorList>
    </citation>
    <scope>NUCLEOTIDE SEQUENCE [LARGE SCALE GENOMIC DNA]</scope>
    <source>
        <strain evidence="3">DAOM197198w</strain>
    </source>
</reference>
<accession>A0A015LHU3</accession>
<protein>
    <submittedName>
        <fullName evidence="2">Uncharacterized protein</fullName>
    </submittedName>
</protein>
<organism evidence="2 3">
    <name type="scientific">Rhizophagus irregularis (strain DAOM 197198w)</name>
    <name type="common">Glomus intraradices</name>
    <dbReference type="NCBI Taxonomy" id="1432141"/>
    <lineage>
        <taxon>Eukaryota</taxon>
        <taxon>Fungi</taxon>
        <taxon>Fungi incertae sedis</taxon>
        <taxon>Mucoromycota</taxon>
        <taxon>Glomeromycotina</taxon>
        <taxon>Glomeromycetes</taxon>
        <taxon>Glomerales</taxon>
        <taxon>Glomeraceae</taxon>
        <taxon>Rhizophagus</taxon>
    </lineage>
</organism>
<dbReference type="HOGENOM" id="CLU_2905336_0_0_1"/>
<feature type="compositionally biased region" description="Polar residues" evidence="1">
    <location>
        <begin position="1"/>
        <end position="15"/>
    </location>
</feature>
<comment type="caution">
    <text evidence="2">The sequence shown here is derived from an EMBL/GenBank/DDBJ whole genome shotgun (WGS) entry which is preliminary data.</text>
</comment>
<dbReference type="Proteomes" id="UP000022910">
    <property type="component" value="Unassembled WGS sequence"/>
</dbReference>
<dbReference type="EMBL" id="JEMT01004727">
    <property type="protein sequence ID" value="EXX79249.1"/>
    <property type="molecule type" value="Genomic_DNA"/>
</dbReference>
<evidence type="ECO:0000313" key="2">
    <source>
        <dbReference type="EMBL" id="EXX79249.1"/>
    </source>
</evidence>
<dbReference type="OrthoDB" id="2467623at2759"/>
<dbReference type="AlphaFoldDB" id="A0A015LHU3"/>
<gene>
    <name evidence="2" type="ORF">RirG_007460</name>
</gene>
<name>A0A015LHU3_RHIIW</name>
<proteinExistence type="predicted"/>
<evidence type="ECO:0000256" key="1">
    <source>
        <dbReference type="SAM" id="MobiDB-lite"/>
    </source>
</evidence>
<keyword evidence="3" id="KW-1185">Reference proteome</keyword>
<sequence length="62" mass="7379">MMQDQYTLNSNTANQFHEETPDQSQNSLNSNANPNQLLCEELEGFKNNYTKNTKYTKYRQWN</sequence>